<proteinExistence type="inferred from homology"/>
<organism evidence="9 10">
    <name type="scientific">Corynebacterium casei LMG S-19264</name>
    <dbReference type="NCBI Taxonomy" id="1285583"/>
    <lineage>
        <taxon>Bacteria</taxon>
        <taxon>Bacillati</taxon>
        <taxon>Actinomycetota</taxon>
        <taxon>Actinomycetes</taxon>
        <taxon>Mycobacteriales</taxon>
        <taxon>Corynebacteriaceae</taxon>
        <taxon>Corynebacterium</taxon>
    </lineage>
</organism>
<keyword evidence="4 7" id="KW-0812">Transmembrane</keyword>
<protein>
    <recommendedName>
        <fullName evidence="7">TVP38/TMEM64 family membrane protein</fullName>
    </recommendedName>
</protein>
<sequence length="246" mass="25770">MSSIASWLKSFAEFISGLCKDAVASIRQWSPARKMTVAVAVIALVALILFVDLPGIGELRTWADGAGSWFIVLFWIGYVVLTLFPLPRTLWTVSAGLLFGPATGLLIALTALTASAIIALLVVRGLLGDWMRPRLKHPAVAGINARLERRGWLAIASLRLVAGVPFSLLNYAAALTSIPVGQFAIATAVGSIPTTAIGVFFGDLLTGQTHPGIVVAMVVCALLGIGGLILDARMPVAEAGQGKTVD</sequence>
<comment type="similarity">
    <text evidence="2 7">Belongs to the TVP38/TMEM64 family.</text>
</comment>
<feature type="domain" description="VTT" evidence="8">
    <location>
        <begin position="86"/>
        <end position="203"/>
    </location>
</feature>
<gene>
    <name evidence="9" type="ORF">CCASEI_07305</name>
</gene>
<feature type="transmembrane region" description="Helical" evidence="7">
    <location>
        <begin position="180"/>
        <end position="201"/>
    </location>
</feature>
<dbReference type="EMBL" id="CP004350">
    <property type="protein sequence ID" value="AHI20032.1"/>
    <property type="molecule type" value="Genomic_DNA"/>
</dbReference>
<evidence type="ECO:0000313" key="10">
    <source>
        <dbReference type="Proteomes" id="UP000019226"/>
    </source>
</evidence>
<dbReference type="PANTHER" id="PTHR12677:SF59">
    <property type="entry name" value="GOLGI APPARATUS MEMBRANE PROTEIN TVP38-RELATED"/>
    <property type="match status" value="1"/>
</dbReference>
<evidence type="ECO:0000259" key="8">
    <source>
        <dbReference type="Pfam" id="PF09335"/>
    </source>
</evidence>
<keyword evidence="3 7" id="KW-1003">Cell membrane</keyword>
<dbReference type="PANTHER" id="PTHR12677">
    <property type="entry name" value="GOLGI APPARATUS MEMBRANE PROTEIN TVP38-RELATED"/>
    <property type="match status" value="1"/>
</dbReference>
<evidence type="ECO:0000256" key="7">
    <source>
        <dbReference type="RuleBase" id="RU366058"/>
    </source>
</evidence>
<dbReference type="GeneID" id="82877610"/>
<keyword evidence="5 7" id="KW-1133">Transmembrane helix</keyword>
<reference evidence="10" key="1">
    <citation type="submission" date="2013-02" db="EMBL/GenBank/DDBJ databases">
        <title>The complete genome sequence of Corynebacterium casei LMG S-19264 (=DSM 44701).</title>
        <authorList>
            <person name="Ruckert C."/>
            <person name="Albersmeier A."/>
            <person name="Kalinowski J."/>
        </authorList>
    </citation>
    <scope>NUCLEOTIDE SEQUENCE [LARGE SCALE GENOMIC DNA]</scope>
    <source>
        <strain evidence="10">LMG S-19264</strain>
    </source>
</reference>
<name>A0ABM5PPZ5_9CORY</name>
<dbReference type="InterPro" id="IPR032816">
    <property type="entry name" value="VTT_dom"/>
</dbReference>
<dbReference type="InterPro" id="IPR015414">
    <property type="entry name" value="TMEM64"/>
</dbReference>
<evidence type="ECO:0000313" key="9">
    <source>
        <dbReference type="EMBL" id="AHI20032.1"/>
    </source>
</evidence>
<dbReference type="Proteomes" id="UP000019226">
    <property type="component" value="Chromosome"/>
</dbReference>
<feature type="transmembrane region" description="Helical" evidence="7">
    <location>
        <begin position="35"/>
        <end position="54"/>
    </location>
</feature>
<evidence type="ECO:0000256" key="6">
    <source>
        <dbReference type="ARBA" id="ARBA00023136"/>
    </source>
</evidence>
<comment type="subcellular location">
    <subcellularLocation>
        <location evidence="1 7">Cell membrane</location>
        <topology evidence="1 7">Multi-pass membrane protein</topology>
    </subcellularLocation>
</comment>
<dbReference type="Pfam" id="PF09335">
    <property type="entry name" value="VTT_dom"/>
    <property type="match status" value="1"/>
</dbReference>
<evidence type="ECO:0000256" key="5">
    <source>
        <dbReference type="ARBA" id="ARBA00022989"/>
    </source>
</evidence>
<feature type="transmembrane region" description="Helical" evidence="7">
    <location>
        <begin position="66"/>
        <end position="86"/>
    </location>
</feature>
<evidence type="ECO:0000256" key="3">
    <source>
        <dbReference type="ARBA" id="ARBA00022475"/>
    </source>
</evidence>
<feature type="transmembrane region" description="Helical" evidence="7">
    <location>
        <begin position="213"/>
        <end position="230"/>
    </location>
</feature>
<keyword evidence="10" id="KW-1185">Reference proteome</keyword>
<keyword evidence="6 7" id="KW-0472">Membrane</keyword>
<dbReference type="RefSeq" id="WP_025387549.1">
    <property type="nucleotide sequence ID" value="NZ_CP004350.1"/>
</dbReference>
<feature type="transmembrane region" description="Helical" evidence="7">
    <location>
        <begin position="106"/>
        <end position="127"/>
    </location>
</feature>
<evidence type="ECO:0000256" key="4">
    <source>
        <dbReference type="ARBA" id="ARBA00022692"/>
    </source>
</evidence>
<accession>A0ABM5PPZ5</accession>
<feature type="transmembrane region" description="Helical" evidence="7">
    <location>
        <begin position="152"/>
        <end position="174"/>
    </location>
</feature>
<evidence type="ECO:0000256" key="2">
    <source>
        <dbReference type="ARBA" id="ARBA00008640"/>
    </source>
</evidence>
<evidence type="ECO:0000256" key="1">
    <source>
        <dbReference type="ARBA" id="ARBA00004651"/>
    </source>
</evidence>